<gene>
    <name evidence="1" type="ORF">GCM10009668_08910</name>
</gene>
<keyword evidence="2" id="KW-1185">Reference proteome</keyword>
<sequence length="150" mass="16158">MLTNVGTHIFIDETKAKGYVVVAVLCPDTSLSLARRAIGGLVLPGQRSIHMKQEGPRRRQAIADVVTGLVPSGVHAVVLDAGRGPSPERVRRKRALEAIVELAAHGSPASLVIDLDQPLLALPDVVAWCWARGGEWRRRVSPVVSHTLEV</sequence>
<name>A0ABP4E8H6_9ACTN</name>
<evidence type="ECO:0000313" key="1">
    <source>
        <dbReference type="EMBL" id="GAA1095189.1"/>
    </source>
</evidence>
<accession>A0ABP4E8H6</accession>
<dbReference type="EMBL" id="BAAALG010000003">
    <property type="protein sequence ID" value="GAA1095189.1"/>
    <property type="molecule type" value="Genomic_DNA"/>
</dbReference>
<organism evidence="1 2">
    <name type="scientific">Nocardioides dubius</name>
    <dbReference type="NCBI Taxonomy" id="317019"/>
    <lineage>
        <taxon>Bacteria</taxon>
        <taxon>Bacillati</taxon>
        <taxon>Actinomycetota</taxon>
        <taxon>Actinomycetes</taxon>
        <taxon>Propionibacteriales</taxon>
        <taxon>Nocardioidaceae</taxon>
        <taxon>Nocardioides</taxon>
    </lineage>
</organism>
<comment type="caution">
    <text evidence="1">The sequence shown here is derived from an EMBL/GenBank/DDBJ whole genome shotgun (WGS) entry which is preliminary data.</text>
</comment>
<dbReference type="Proteomes" id="UP001501581">
    <property type="component" value="Unassembled WGS sequence"/>
</dbReference>
<proteinExistence type="predicted"/>
<reference evidence="2" key="1">
    <citation type="journal article" date="2019" name="Int. J. Syst. Evol. Microbiol.">
        <title>The Global Catalogue of Microorganisms (GCM) 10K type strain sequencing project: providing services to taxonomists for standard genome sequencing and annotation.</title>
        <authorList>
            <consortium name="The Broad Institute Genomics Platform"/>
            <consortium name="The Broad Institute Genome Sequencing Center for Infectious Disease"/>
            <person name="Wu L."/>
            <person name="Ma J."/>
        </authorList>
    </citation>
    <scope>NUCLEOTIDE SEQUENCE [LARGE SCALE GENOMIC DNA]</scope>
    <source>
        <strain evidence="2">JCM 13008</strain>
    </source>
</reference>
<evidence type="ECO:0008006" key="3">
    <source>
        <dbReference type="Google" id="ProtNLM"/>
    </source>
</evidence>
<protein>
    <recommendedName>
        <fullName evidence="3">DUF3800 domain-containing protein</fullName>
    </recommendedName>
</protein>
<evidence type="ECO:0000313" key="2">
    <source>
        <dbReference type="Proteomes" id="UP001501581"/>
    </source>
</evidence>